<evidence type="ECO:0000256" key="2">
    <source>
        <dbReference type="ARBA" id="ARBA00022763"/>
    </source>
</evidence>
<dbReference type="GO" id="GO:0003677">
    <property type="term" value="F:DNA binding"/>
    <property type="evidence" value="ECO:0007669"/>
    <property type="project" value="UniProtKB-KW"/>
</dbReference>
<keyword evidence="3" id="KW-0238">DNA-binding</keyword>
<dbReference type="OrthoDB" id="2500381at2759"/>
<dbReference type="Proteomes" id="UP000053660">
    <property type="component" value="Unassembled WGS sequence"/>
</dbReference>
<proteinExistence type="inferred from homology"/>
<comment type="similarity">
    <text evidence="1">Belongs to the CENP-X/MHF2 family.</text>
</comment>
<evidence type="ECO:0000256" key="3">
    <source>
        <dbReference type="ARBA" id="ARBA00023125"/>
    </source>
</evidence>
<dbReference type="AlphaFoldDB" id="A0A0B1S8Y1"/>
<dbReference type="InterPro" id="IPR018552">
    <property type="entry name" value="CENP-X"/>
</dbReference>
<organism evidence="5 6">
    <name type="scientific">Oesophagostomum dentatum</name>
    <name type="common">Nodular worm</name>
    <dbReference type="NCBI Taxonomy" id="61180"/>
    <lineage>
        <taxon>Eukaryota</taxon>
        <taxon>Metazoa</taxon>
        <taxon>Ecdysozoa</taxon>
        <taxon>Nematoda</taxon>
        <taxon>Chromadorea</taxon>
        <taxon>Rhabditida</taxon>
        <taxon>Rhabditina</taxon>
        <taxon>Rhabditomorpha</taxon>
        <taxon>Strongyloidea</taxon>
        <taxon>Strongylidae</taxon>
        <taxon>Oesophagostomum</taxon>
    </lineage>
</organism>
<keyword evidence="4" id="KW-0234">DNA repair</keyword>
<dbReference type="GO" id="GO:0051382">
    <property type="term" value="P:kinetochore assembly"/>
    <property type="evidence" value="ECO:0007669"/>
    <property type="project" value="InterPro"/>
</dbReference>
<dbReference type="EMBL" id="KN602321">
    <property type="protein sequence ID" value="KHJ79992.1"/>
    <property type="molecule type" value="Genomic_DNA"/>
</dbReference>
<accession>A0A0B1S8Y1</accession>
<dbReference type="Pfam" id="PF09415">
    <property type="entry name" value="CENP-X"/>
    <property type="match status" value="1"/>
</dbReference>
<name>A0A0B1S8Y1_OESDE</name>
<protein>
    <submittedName>
        <fullName evidence="5">Uncharacterized protein</fullName>
    </submittedName>
</protein>
<keyword evidence="6" id="KW-1185">Reference proteome</keyword>
<dbReference type="Gene3D" id="6.10.130.30">
    <property type="match status" value="1"/>
</dbReference>
<gene>
    <name evidence="5" type="ORF">OESDEN_20342</name>
</gene>
<keyword evidence="2" id="KW-0227">DNA damage</keyword>
<evidence type="ECO:0000256" key="1">
    <source>
        <dbReference type="ARBA" id="ARBA00009359"/>
    </source>
</evidence>
<evidence type="ECO:0000313" key="5">
    <source>
        <dbReference type="EMBL" id="KHJ79992.1"/>
    </source>
</evidence>
<reference evidence="5 6" key="1">
    <citation type="submission" date="2014-03" db="EMBL/GenBank/DDBJ databases">
        <title>Draft genome of the hookworm Oesophagostomum dentatum.</title>
        <authorList>
            <person name="Mitreva M."/>
        </authorList>
    </citation>
    <scope>NUCLEOTIDE SEQUENCE [LARGE SCALE GENOMIC DNA]</scope>
    <source>
        <strain evidence="5 6">OD-Hann</strain>
    </source>
</reference>
<sequence>MVATNHVKESAVRCLVAIGNRGKKKSSLDANALRLLTVLVNTLASETLLRAAQNAQRNERPLVTTADFQRILPGILLDFST</sequence>
<evidence type="ECO:0000313" key="6">
    <source>
        <dbReference type="Proteomes" id="UP000053660"/>
    </source>
</evidence>
<evidence type="ECO:0000256" key="4">
    <source>
        <dbReference type="ARBA" id="ARBA00023204"/>
    </source>
</evidence>
<dbReference type="GO" id="GO:0006281">
    <property type="term" value="P:DNA repair"/>
    <property type="evidence" value="ECO:0007669"/>
    <property type="project" value="UniProtKB-KW"/>
</dbReference>